<proteinExistence type="predicted"/>
<organism evidence="2 3">
    <name type="scientific">Aphanomyces euteiches</name>
    <dbReference type="NCBI Taxonomy" id="100861"/>
    <lineage>
        <taxon>Eukaryota</taxon>
        <taxon>Sar</taxon>
        <taxon>Stramenopiles</taxon>
        <taxon>Oomycota</taxon>
        <taxon>Saprolegniomycetes</taxon>
        <taxon>Saprolegniales</taxon>
        <taxon>Verrucalvaceae</taxon>
        <taxon>Aphanomyces</taxon>
    </lineage>
</organism>
<gene>
    <name evidence="2" type="ORF">Ae201684_003334</name>
</gene>
<evidence type="ECO:0000256" key="1">
    <source>
        <dbReference type="SAM" id="MobiDB-lite"/>
    </source>
</evidence>
<feature type="region of interest" description="Disordered" evidence="1">
    <location>
        <begin position="281"/>
        <end position="329"/>
    </location>
</feature>
<feature type="compositionally biased region" description="Acidic residues" evidence="1">
    <location>
        <begin position="1"/>
        <end position="23"/>
    </location>
</feature>
<evidence type="ECO:0000313" key="3">
    <source>
        <dbReference type="Proteomes" id="UP000481153"/>
    </source>
</evidence>
<name>A0A6G0XML4_9STRA</name>
<dbReference type="Proteomes" id="UP000481153">
    <property type="component" value="Unassembled WGS sequence"/>
</dbReference>
<sequence length="329" mass="38151">MDGAGDDADYNDDFLPDEHEDTAESSVADSPPKEESPSKRQAAINEHHRHALAAKENQVRSLYKKIGLYRKANAALRRELDNFHNNDVVAQLENKAREKELLIEKLTHENKCLANLQRTQAKRIEELESLKEHFPSKHHSVLEELRICKETYRLYKERERQAEERSAKLHEQVVDLSIKNKQLADKIRQHEQAKATAPATATEEDGKDELEQLQQRIHMLEKNKRAEKAKYERVIQTCQDQLDACKQEMERCQAQLLEKEKALRLQVIELKKLKRQLRELVTESETTQQVSHFLTQRGVDVKMPAPPPPSQDKRSAAPPRQPKRMQSSD</sequence>
<dbReference type="EMBL" id="VJMJ01000036">
    <property type="protein sequence ID" value="KAF0741660.1"/>
    <property type="molecule type" value="Genomic_DNA"/>
</dbReference>
<accession>A0A6G0XML4</accession>
<protein>
    <submittedName>
        <fullName evidence="2">Uncharacterized protein</fullName>
    </submittedName>
</protein>
<feature type="region of interest" description="Disordered" evidence="1">
    <location>
        <begin position="1"/>
        <end position="53"/>
    </location>
</feature>
<comment type="caution">
    <text evidence="2">The sequence shown here is derived from an EMBL/GenBank/DDBJ whole genome shotgun (WGS) entry which is preliminary data.</text>
</comment>
<dbReference type="AlphaFoldDB" id="A0A6G0XML4"/>
<feature type="compositionally biased region" description="Polar residues" evidence="1">
    <location>
        <begin position="283"/>
        <end position="294"/>
    </location>
</feature>
<reference evidence="2 3" key="1">
    <citation type="submission" date="2019-07" db="EMBL/GenBank/DDBJ databases">
        <title>Genomics analysis of Aphanomyces spp. identifies a new class of oomycete effector associated with host adaptation.</title>
        <authorList>
            <person name="Gaulin E."/>
        </authorList>
    </citation>
    <scope>NUCLEOTIDE SEQUENCE [LARGE SCALE GENOMIC DNA]</scope>
    <source>
        <strain evidence="2 3">ATCC 201684</strain>
    </source>
</reference>
<keyword evidence="3" id="KW-1185">Reference proteome</keyword>
<evidence type="ECO:0000313" key="2">
    <source>
        <dbReference type="EMBL" id="KAF0741660.1"/>
    </source>
</evidence>
<dbReference type="VEuPathDB" id="FungiDB:AeMF1_017651"/>